<dbReference type="EMBL" id="FN649760">
    <property type="protein sequence ID" value="CBJ31644.1"/>
    <property type="molecule type" value="Genomic_DNA"/>
</dbReference>
<sequence>MRLGGRFTSWIAEEFVMSSGTTDGFETYDFDYKASSVRIAAVFSSPGEFISISEEPTTDGFEWSSDSNEAISRTLFLSLAGYFMAERHGRGVHDHHAGFQSFDLTGFADQYVTSIGIEMKGTGSGAPGFAVLDPMVLGAKIDNPSDTFYVGSTFIEFWSGNGLPDFVGTGSGDQNAINGAICAVKKGTFDGVDCIDMDETATGTVDLSWVRTSWTATSSCSLAFSSSANRRRVDPRELSSRDRHRQQSRRIWPRIDLPLGCELPDFVVARLTLMEMPVTAFSASLHSLPKASLCLVPSVPPLHRSMPNTLQNVTCEGVDIRYCSGDALVVRDSTLVSIDAGRYDEHEGVPSVDYRPKPRHRSDSRHVGLRLSSPAHVTRQRRGGSPHHGLEQFYLRSNHRRGPEGAGNVGSVDGQQPIEVIVESSSLVKFQDKPVQSVNDPVMTITDSTTVSFTNGGYSNVPSGTCTIQADDPSTVTIDADEDELVLEGTCYVKV</sequence>
<protein>
    <submittedName>
        <fullName evidence="1">Uncharacterized protein</fullName>
    </submittedName>
</protein>
<evidence type="ECO:0000313" key="2">
    <source>
        <dbReference type="Proteomes" id="UP000002630"/>
    </source>
</evidence>
<organism evidence="1 2">
    <name type="scientific">Ectocarpus siliculosus</name>
    <name type="common">Brown alga</name>
    <name type="synonym">Conferva siliculosa</name>
    <dbReference type="NCBI Taxonomy" id="2880"/>
    <lineage>
        <taxon>Eukaryota</taxon>
        <taxon>Sar</taxon>
        <taxon>Stramenopiles</taxon>
        <taxon>Ochrophyta</taxon>
        <taxon>PX clade</taxon>
        <taxon>Phaeophyceae</taxon>
        <taxon>Ectocarpales</taxon>
        <taxon>Ectocarpaceae</taxon>
        <taxon>Ectocarpus</taxon>
    </lineage>
</organism>
<dbReference type="Proteomes" id="UP000002630">
    <property type="component" value="Unassembled WGS sequence"/>
</dbReference>
<gene>
    <name evidence="1" type="ORF">Esi_0270_0027</name>
</gene>
<dbReference type="AlphaFoldDB" id="D7FUI8"/>
<proteinExistence type="predicted"/>
<reference evidence="1 2" key="1">
    <citation type="journal article" date="2010" name="Nature">
        <title>The Ectocarpus genome and the independent evolution of multicellularity in brown algae.</title>
        <authorList>
            <person name="Cock J.M."/>
            <person name="Sterck L."/>
            <person name="Rouze P."/>
            <person name="Scornet D."/>
            <person name="Allen A.E."/>
            <person name="Amoutzias G."/>
            <person name="Anthouard V."/>
            <person name="Artiguenave F."/>
            <person name="Aury J.M."/>
            <person name="Badger J.H."/>
            <person name="Beszteri B."/>
            <person name="Billiau K."/>
            <person name="Bonnet E."/>
            <person name="Bothwell J.H."/>
            <person name="Bowler C."/>
            <person name="Boyen C."/>
            <person name="Brownlee C."/>
            <person name="Carrano C.J."/>
            <person name="Charrier B."/>
            <person name="Cho G.Y."/>
            <person name="Coelho S.M."/>
            <person name="Collen J."/>
            <person name="Corre E."/>
            <person name="Da Silva C."/>
            <person name="Delage L."/>
            <person name="Delaroque N."/>
            <person name="Dittami S.M."/>
            <person name="Doulbeau S."/>
            <person name="Elias M."/>
            <person name="Farnham G."/>
            <person name="Gachon C.M."/>
            <person name="Gschloessl B."/>
            <person name="Heesch S."/>
            <person name="Jabbari K."/>
            <person name="Jubin C."/>
            <person name="Kawai H."/>
            <person name="Kimura K."/>
            <person name="Kloareg B."/>
            <person name="Kupper F.C."/>
            <person name="Lang D."/>
            <person name="Le Bail A."/>
            <person name="Leblanc C."/>
            <person name="Lerouge P."/>
            <person name="Lohr M."/>
            <person name="Lopez P.J."/>
            <person name="Martens C."/>
            <person name="Maumus F."/>
            <person name="Michel G."/>
            <person name="Miranda-Saavedra D."/>
            <person name="Morales J."/>
            <person name="Moreau H."/>
            <person name="Motomura T."/>
            <person name="Nagasato C."/>
            <person name="Napoli C.A."/>
            <person name="Nelson D.R."/>
            <person name="Nyvall-Collen P."/>
            <person name="Peters A.F."/>
            <person name="Pommier C."/>
            <person name="Potin P."/>
            <person name="Poulain J."/>
            <person name="Quesneville H."/>
            <person name="Read B."/>
            <person name="Rensing S.A."/>
            <person name="Ritter A."/>
            <person name="Rousvoal S."/>
            <person name="Samanta M."/>
            <person name="Samson G."/>
            <person name="Schroeder D.C."/>
            <person name="Segurens B."/>
            <person name="Strittmatter M."/>
            <person name="Tonon T."/>
            <person name="Tregear J.W."/>
            <person name="Valentin K."/>
            <person name="von Dassow P."/>
            <person name="Yamagishi T."/>
            <person name="Van de Peer Y."/>
            <person name="Wincker P."/>
        </authorList>
    </citation>
    <scope>NUCLEOTIDE SEQUENCE [LARGE SCALE GENOMIC DNA]</scope>
    <source>
        <strain evidence="2">Ec32 / CCAP1310/4</strain>
    </source>
</reference>
<evidence type="ECO:0000313" key="1">
    <source>
        <dbReference type="EMBL" id="CBJ31644.1"/>
    </source>
</evidence>
<keyword evidence="2" id="KW-1185">Reference proteome</keyword>
<name>D7FUI8_ECTSI</name>
<accession>D7FUI8</accession>
<dbReference type="InParanoid" id="D7FUI8"/>